<dbReference type="PROSITE" id="PS50893">
    <property type="entry name" value="ABC_TRANSPORTER_2"/>
    <property type="match status" value="1"/>
</dbReference>
<evidence type="ECO:0000313" key="4">
    <source>
        <dbReference type="EMBL" id="ANU08958.1"/>
    </source>
</evidence>
<accession>A0A1C7DBX5</accession>
<dbReference type="KEGG" id="pana:BBH88_00710"/>
<dbReference type="Pfam" id="PF00005">
    <property type="entry name" value="ABC_tran"/>
    <property type="match status" value="1"/>
</dbReference>
<dbReference type="GO" id="GO:0016887">
    <property type="term" value="F:ATP hydrolysis activity"/>
    <property type="evidence" value="ECO:0007669"/>
    <property type="project" value="InterPro"/>
</dbReference>
<dbReference type="eggNOG" id="COG1131">
    <property type="taxonomic scope" value="Bacteria"/>
</dbReference>
<dbReference type="InterPro" id="IPR003439">
    <property type="entry name" value="ABC_transporter-like_ATP-bd"/>
</dbReference>
<dbReference type="AlphaFoldDB" id="A0A1C7DBX5"/>
<dbReference type="CDD" id="cd03230">
    <property type="entry name" value="ABC_DR_subfamily_A"/>
    <property type="match status" value="1"/>
</dbReference>
<evidence type="ECO:0000256" key="2">
    <source>
        <dbReference type="ARBA" id="ARBA00022840"/>
    </source>
</evidence>
<dbReference type="OrthoDB" id="9804819at2"/>
<dbReference type="Gene3D" id="3.40.50.300">
    <property type="entry name" value="P-loop containing nucleotide triphosphate hydrolases"/>
    <property type="match status" value="1"/>
</dbReference>
<evidence type="ECO:0000313" key="7">
    <source>
        <dbReference type="Proteomes" id="UP000092661"/>
    </source>
</evidence>
<dbReference type="EMBL" id="CP016534">
    <property type="protein sequence ID" value="ANU08958.1"/>
    <property type="molecule type" value="Genomic_DNA"/>
</dbReference>
<dbReference type="EMBL" id="AJYB01000028">
    <property type="protein sequence ID" value="EIM06570.1"/>
    <property type="molecule type" value="Genomic_DNA"/>
</dbReference>
<reference evidence="7" key="2">
    <citation type="submission" date="2016-07" db="EMBL/GenBank/DDBJ databases">
        <authorList>
            <person name="See-Too W.S."/>
        </authorList>
    </citation>
    <scope>NUCLEOTIDE SEQUENCE [LARGE SCALE GENOMIC DNA]</scope>
    <source>
        <strain evidence="7">DSM 14505</strain>
    </source>
</reference>
<evidence type="ECO:0000313" key="6">
    <source>
        <dbReference type="Proteomes" id="UP000004725"/>
    </source>
</evidence>
<reference evidence="4" key="3">
    <citation type="submission" date="2016-10" db="EMBL/GenBank/DDBJ databases">
        <authorList>
            <person name="See-Too W.S."/>
        </authorList>
    </citation>
    <scope>NUCLEOTIDE SEQUENCE</scope>
    <source>
        <strain evidence="4">DSM 14505</strain>
    </source>
</reference>
<dbReference type="InterPro" id="IPR003593">
    <property type="entry name" value="AAA+_ATPase"/>
</dbReference>
<evidence type="ECO:0000259" key="3">
    <source>
        <dbReference type="PROSITE" id="PS50893"/>
    </source>
</evidence>
<reference evidence="5 6" key="1">
    <citation type="journal article" date="2012" name="J. Bacteriol.">
        <title>Genome Sequence of the Antarctic Psychrophile Bacterium Planococcus antarcticus DSM 14505.</title>
        <authorList>
            <person name="Margolles A."/>
            <person name="Gueimonde M."/>
            <person name="Sanchez B."/>
        </authorList>
    </citation>
    <scope>NUCLEOTIDE SEQUENCE [LARGE SCALE GENOMIC DNA]</scope>
    <source>
        <strain evidence="5 6">DSM 14505</strain>
    </source>
</reference>
<dbReference type="PANTHER" id="PTHR43158:SF1">
    <property type="entry name" value="ABC TRANSPORTER, ATP-BINDING PROTEIN"/>
    <property type="match status" value="1"/>
</dbReference>
<evidence type="ECO:0000313" key="5">
    <source>
        <dbReference type="EMBL" id="EIM06570.1"/>
    </source>
</evidence>
<gene>
    <name evidence="5" type="ORF">A1A1_10481</name>
    <name evidence="4" type="ORF">BBH88_00710</name>
</gene>
<dbReference type="Proteomes" id="UP000092661">
    <property type="component" value="Chromosome"/>
</dbReference>
<dbReference type="Proteomes" id="UP000004725">
    <property type="component" value="Unassembled WGS sequence"/>
</dbReference>
<dbReference type="SUPFAM" id="SSF52540">
    <property type="entry name" value="P-loop containing nucleoside triphosphate hydrolases"/>
    <property type="match status" value="1"/>
</dbReference>
<dbReference type="InterPro" id="IPR027417">
    <property type="entry name" value="P-loop_NTPase"/>
</dbReference>
<keyword evidence="2 5" id="KW-0067">ATP-binding</keyword>
<evidence type="ECO:0000256" key="1">
    <source>
        <dbReference type="ARBA" id="ARBA00022741"/>
    </source>
</evidence>
<dbReference type="RefSeq" id="WP_006830077.1">
    <property type="nucleotide sequence ID" value="NZ_AJYB01000028.1"/>
</dbReference>
<dbReference type="PANTHER" id="PTHR43158">
    <property type="entry name" value="SKFA PEPTIDE EXPORT ATP-BINDING PROTEIN SKFE"/>
    <property type="match status" value="1"/>
</dbReference>
<keyword evidence="1" id="KW-0547">Nucleotide-binding</keyword>
<keyword evidence="7" id="KW-1185">Reference proteome</keyword>
<dbReference type="GO" id="GO:0005524">
    <property type="term" value="F:ATP binding"/>
    <property type="evidence" value="ECO:0007669"/>
    <property type="project" value="UniProtKB-KW"/>
</dbReference>
<sequence>MIELKHITKSYGATKALQGTTLTLETGKIIGIAGENGSSKSTLLKSLAGVSKIDSGSILIDGKPVSRKDAEQIAYLPDADMFYPYFTVDQLFAYYKSQFADFSEIKAKQVLDFLEVSLSSKMKSLSKGMRGRAKMAATLGRESRYYLMDEPFSGLDPMVRGDLVKGLIRFTNLEHQTLILSTHEIREVETLLDELVLLKNGKVLAHRQLDEIRDETGLDMVEWMTNLTKAGAAR</sequence>
<name>A0A1C7DBX5_9BACL</name>
<proteinExistence type="predicted"/>
<dbReference type="SMART" id="SM00382">
    <property type="entry name" value="AAA"/>
    <property type="match status" value="1"/>
</dbReference>
<organism evidence="5 6">
    <name type="scientific">Planococcus antarcticus DSM 14505</name>
    <dbReference type="NCBI Taxonomy" id="1185653"/>
    <lineage>
        <taxon>Bacteria</taxon>
        <taxon>Bacillati</taxon>
        <taxon>Bacillota</taxon>
        <taxon>Bacilli</taxon>
        <taxon>Bacillales</taxon>
        <taxon>Caryophanaceae</taxon>
        <taxon>Planococcus</taxon>
    </lineage>
</organism>
<protein>
    <submittedName>
        <fullName evidence="4 5">ABC transporter ATP-binding protein</fullName>
    </submittedName>
</protein>
<feature type="domain" description="ABC transporter" evidence="3">
    <location>
        <begin position="2"/>
        <end position="225"/>
    </location>
</feature>